<comment type="caution">
    <text evidence="1">The sequence shown here is derived from an EMBL/GenBank/DDBJ whole genome shotgun (WGS) entry which is preliminary data.</text>
</comment>
<dbReference type="RefSeq" id="WP_212018165.1">
    <property type="nucleotide sequence ID" value="NZ_JAAFYZ010000193.1"/>
</dbReference>
<dbReference type="Proteomes" id="UP000730482">
    <property type="component" value="Unassembled WGS sequence"/>
</dbReference>
<evidence type="ECO:0000313" key="1">
    <source>
        <dbReference type="EMBL" id="MBS2552512.1"/>
    </source>
</evidence>
<organism evidence="1 2">
    <name type="scientific">Catenulispora pinistramenti</name>
    <dbReference type="NCBI Taxonomy" id="2705254"/>
    <lineage>
        <taxon>Bacteria</taxon>
        <taxon>Bacillati</taxon>
        <taxon>Actinomycetota</taxon>
        <taxon>Actinomycetes</taxon>
        <taxon>Catenulisporales</taxon>
        <taxon>Catenulisporaceae</taxon>
        <taxon>Catenulispora</taxon>
    </lineage>
</organism>
<keyword evidence="2" id="KW-1185">Reference proteome</keyword>
<name>A0ABS5L2N6_9ACTN</name>
<evidence type="ECO:0008006" key="3">
    <source>
        <dbReference type="Google" id="ProtNLM"/>
    </source>
</evidence>
<accession>A0ABS5L2N6</accession>
<reference evidence="1 2" key="1">
    <citation type="submission" date="2020-02" db="EMBL/GenBank/DDBJ databases">
        <title>Acidophilic actinobacteria isolated from forest soil.</title>
        <authorList>
            <person name="Golinska P."/>
        </authorList>
    </citation>
    <scope>NUCLEOTIDE SEQUENCE [LARGE SCALE GENOMIC DNA]</scope>
    <source>
        <strain evidence="1 2">NL8</strain>
    </source>
</reference>
<protein>
    <recommendedName>
        <fullName evidence="3">Integrase</fullName>
    </recommendedName>
</protein>
<dbReference type="EMBL" id="JAAFYZ010000193">
    <property type="protein sequence ID" value="MBS2552512.1"/>
    <property type="molecule type" value="Genomic_DNA"/>
</dbReference>
<sequence length="78" mass="8978">MKTVRAKCTDHMLILGDRRLRVVLDRYTEHYNTGRSHQGHGLNLRAPLDNPNVIPFPAHRITRTKILDGLINEYDTTA</sequence>
<proteinExistence type="predicted"/>
<gene>
    <name evidence="1" type="ORF">KGQ19_37225</name>
</gene>
<evidence type="ECO:0000313" key="2">
    <source>
        <dbReference type="Proteomes" id="UP000730482"/>
    </source>
</evidence>